<dbReference type="PANTHER" id="PTHR43029">
    <property type="entry name" value="AMMONIUM TRANSPORTER MEP2"/>
    <property type="match status" value="1"/>
</dbReference>
<dbReference type="AlphaFoldDB" id="A0A2I1CIC6"/>
<gene>
    <name evidence="10" type="ORF">P174DRAFT_449014</name>
</gene>
<dbReference type="NCBIfam" id="TIGR00836">
    <property type="entry name" value="amt"/>
    <property type="match status" value="1"/>
</dbReference>
<name>A0A2I1CIC6_ASPN1</name>
<evidence type="ECO:0000313" key="10">
    <source>
        <dbReference type="EMBL" id="PKX97378.1"/>
    </source>
</evidence>
<evidence type="ECO:0000256" key="3">
    <source>
        <dbReference type="ARBA" id="ARBA00022448"/>
    </source>
</evidence>
<feature type="transmembrane region" description="Helical" evidence="8">
    <location>
        <begin position="309"/>
        <end position="328"/>
    </location>
</feature>
<sequence>MSQPIYNASTPEGGDPTKVDVNAQYAGLEYHYVYIMTCSFVVWLILPGIGLLYSGLARRKSALALLFQSWMILAVTTFQWMFWGYSLTYSRDGGPFIGTLKNFGMMDVLVAPSPGSAVLPEIVFCLYQLLFCACTVMIVVGGAFERGNILPSLIFSFFWATLVYCPVARWTWSSHGWLYNLPALDFAGGGPVHIASGWAALAYAMVLGKRKDHGMVSLRKPHNTTLVFIGTVLICFGWLGFNGGSTLNASVRSMVVIFNTNTAASTGILGWAMVDYIKRKRKFSVVGACEGAIAGLVGITPAAGYVPVWLAACIGFITSIVCSLLQNINDWLNIDEGMDVFKLHGVGGIVGAFLTGLFATENISSLDGFTFSSGAIDGNGIQVGYQLAEICAISGYSFVVSCVLLYILKFIPGMNLRVDEESEMIGLDQAQLFEEQIGDWSLVDNSITVTTPTIIGVSKQSSVSKDETHAGKAM</sequence>
<feature type="transmembrane region" description="Helical" evidence="8">
    <location>
        <begin position="32"/>
        <end position="56"/>
    </location>
</feature>
<dbReference type="PANTHER" id="PTHR43029:SF15">
    <property type="entry name" value="AMMONIUM TRANSPORTER"/>
    <property type="match status" value="1"/>
</dbReference>
<dbReference type="Gene3D" id="1.10.3430.10">
    <property type="entry name" value="Ammonium transporter AmtB like domains"/>
    <property type="match status" value="1"/>
</dbReference>
<dbReference type="GO" id="GO:0008519">
    <property type="term" value="F:ammonium channel activity"/>
    <property type="evidence" value="ECO:0007669"/>
    <property type="project" value="InterPro"/>
</dbReference>
<feature type="transmembrane region" description="Helical" evidence="8">
    <location>
        <begin position="152"/>
        <end position="172"/>
    </location>
</feature>
<evidence type="ECO:0000256" key="7">
    <source>
        <dbReference type="ARBA" id="ARBA00023177"/>
    </source>
</evidence>
<dbReference type="Pfam" id="PF00909">
    <property type="entry name" value="Ammonium_transp"/>
    <property type="match status" value="1"/>
</dbReference>
<comment type="subcellular location">
    <subcellularLocation>
        <location evidence="8">Cell membrane</location>
        <topology evidence="8">Multi-pass membrane protein</topology>
    </subcellularLocation>
    <subcellularLocation>
        <location evidence="1">Membrane</location>
        <topology evidence="1">Multi-pass membrane protein</topology>
    </subcellularLocation>
</comment>
<feature type="domain" description="Ammonium transporter AmtB-like" evidence="9">
    <location>
        <begin position="34"/>
        <end position="432"/>
    </location>
</feature>
<dbReference type="InterPro" id="IPR001905">
    <property type="entry name" value="Ammonium_transpt"/>
</dbReference>
<feature type="transmembrane region" description="Helical" evidence="8">
    <location>
        <begin position="221"/>
        <end position="241"/>
    </location>
</feature>
<feature type="transmembrane region" description="Helical" evidence="8">
    <location>
        <begin position="63"/>
        <end position="83"/>
    </location>
</feature>
<accession>A0A2I1CIC6</accession>
<evidence type="ECO:0000256" key="1">
    <source>
        <dbReference type="ARBA" id="ARBA00004141"/>
    </source>
</evidence>
<evidence type="ECO:0000256" key="6">
    <source>
        <dbReference type="ARBA" id="ARBA00023136"/>
    </source>
</evidence>
<feature type="transmembrane region" description="Helical" evidence="8">
    <location>
        <begin position="117"/>
        <end position="140"/>
    </location>
</feature>
<keyword evidence="6 8" id="KW-0472">Membrane</keyword>
<keyword evidence="5 8" id="KW-1133">Transmembrane helix</keyword>
<evidence type="ECO:0000256" key="5">
    <source>
        <dbReference type="ARBA" id="ARBA00022989"/>
    </source>
</evidence>
<feature type="transmembrane region" description="Helical" evidence="8">
    <location>
        <begin position="283"/>
        <end position="303"/>
    </location>
</feature>
<dbReference type="SUPFAM" id="SSF111352">
    <property type="entry name" value="Ammonium transporter"/>
    <property type="match status" value="1"/>
</dbReference>
<keyword evidence="7 8" id="KW-0924">Ammonia transport</keyword>
<feature type="transmembrane region" description="Helical" evidence="8">
    <location>
        <begin position="340"/>
        <end position="359"/>
    </location>
</feature>
<proteinExistence type="inferred from homology"/>
<dbReference type="PROSITE" id="PS01219">
    <property type="entry name" value="AMMONIUM_TRANSP"/>
    <property type="match status" value="1"/>
</dbReference>
<dbReference type="InterPro" id="IPR029020">
    <property type="entry name" value="Ammonium/urea_transptr"/>
</dbReference>
<evidence type="ECO:0000256" key="4">
    <source>
        <dbReference type="ARBA" id="ARBA00022692"/>
    </source>
</evidence>
<dbReference type="RefSeq" id="XP_024685973.1">
    <property type="nucleotide sequence ID" value="XM_024828804.1"/>
</dbReference>
<keyword evidence="11" id="KW-1185">Reference proteome</keyword>
<dbReference type="EMBL" id="MSZS01000002">
    <property type="protein sequence ID" value="PKX97378.1"/>
    <property type="molecule type" value="Genomic_DNA"/>
</dbReference>
<evidence type="ECO:0000256" key="2">
    <source>
        <dbReference type="ARBA" id="ARBA00005887"/>
    </source>
</evidence>
<feature type="transmembrane region" description="Helical" evidence="8">
    <location>
        <begin position="253"/>
        <end position="274"/>
    </location>
</feature>
<feature type="transmembrane region" description="Helical" evidence="8">
    <location>
        <begin position="387"/>
        <end position="408"/>
    </location>
</feature>
<dbReference type="GeneID" id="36536130"/>
<dbReference type="OrthoDB" id="534912at2759"/>
<dbReference type="STRING" id="1392255.A0A2I1CIC6"/>
<dbReference type="VEuPathDB" id="FungiDB:P174DRAFT_449014"/>
<evidence type="ECO:0000256" key="8">
    <source>
        <dbReference type="RuleBase" id="RU362002"/>
    </source>
</evidence>
<comment type="similarity">
    <text evidence="2 8">Belongs to the ammonia transporter channel (TC 1.A.11.2) family.</text>
</comment>
<dbReference type="Proteomes" id="UP000234474">
    <property type="component" value="Unassembled WGS sequence"/>
</dbReference>
<dbReference type="OMA" id="QWIFWGY"/>
<dbReference type="InterPro" id="IPR018047">
    <property type="entry name" value="Ammonium_transpt_CS"/>
</dbReference>
<organism evidence="10 11">
    <name type="scientific">Aspergillus novofumigatus (strain IBT 16806)</name>
    <dbReference type="NCBI Taxonomy" id="1392255"/>
    <lineage>
        <taxon>Eukaryota</taxon>
        <taxon>Fungi</taxon>
        <taxon>Dikarya</taxon>
        <taxon>Ascomycota</taxon>
        <taxon>Pezizomycotina</taxon>
        <taxon>Eurotiomycetes</taxon>
        <taxon>Eurotiomycetidae</taxon>
        <taxon>Eurotiales</taxon>
        <taxon>Aspergillaceae</taxon>
        <taxon>Aspergillus</taxon>
        <taxon>Aspergillus subgen. Fumigati</taxon>
    </lineage>
</organism>
<evidence type="ECO:0000313" key="11">
    <source>
        <dbReference type="Proteomes" id="UP000234474"/>
    </source>
</evidence>
<keyword evidence="4 8" id="KW-0812">Transmembrane</keyword>
<feature type="transmembrane region" description="Helical" evidence="8">
    <location>
        <begin position="192"/>
        <end position="209"/>
    </location>
</feature>
<dbReference type="FunFam" id="1.10.3430.10:FF:000003">
    <property type="entry name" value="Ammonium transporter"/>
    <property type="match status" value="1"/>
</dbReference>
<dbReference type="InterPro" id="IPR024041">
    <property type="entry name" value="NH4_transpt_AmtB-like_dom"/>
</dbReference>
<dbReference type="GO" id="GO:0005886">
    <property type="term" value="C:plasma membrane"/>
    <property type="evidence" value="ECO:0007669"/>
    <property type="project" value="UniProtKB-SubCell"/>
</dbReference>
<keyword evidence="3 8" id="KW-0813">Transport</keyword>
<reference evidence="11" key="1">
    <citation type="journal article" date="2018" name="Proc. Natl. Acad. Sci. U.S.A.">
        <title>Linking secondary metabolites to gene clusters through genome sequencing of six diverse Aspergillus species.</title>
        <authorList>
            <person name="Kaerboelling I."/>
            <person name="Vesth T.C."/>
            <person name="Frisvad J.C."/>
            <person name="Nybo J.L."/>
            <person name="Theobald S."/>
            <person name="Kuo A."/>
            <person name="Bowyer P."/>
            <person name="Matsuda Y."/>
            <person name="Mondo S."/>
            <person name="Lyhne E.K."/>
            <person name="Kogle M.E."/>
            <person name="Clum A."/>
            <person name="Lipzen A."/>
            <person name="Salamov A."/>
            <person name="Ngan C.Y."/>
            <person name="Daum C."/>
            <person name="Chiniquy J."/>
            <person name="Barry K."/>
            <person name="LaButti K."/>
            <person name="Haridas S."/>
            <person name="Simmons B.A."/>
            <person name="Magnuson J.K."/>
            <person name="Mortensen U.H."/>
            <person name="Larsen T.O."/>
            <person name="Grigoriev I.V."/>
            <person name="Baker S.E."/>
            <person name="Andersen M.R."/>
        </authorList>
    </citation>
    <scope>NUCLEOTIDE SEQUENCE [LARGE SCALE GENOMIC DNA]</scope>
    <source>
        <strain evidence="11">IBT 16806</strain>
    </source>
</reference>
<comment type="caution">
    <text evidence="10">The sequence shown here is derived from an EMBL/GenBank/DDBJ whole genome shotgun (WGS) entry which is preliminary data.</text>
</comment>
<evidence type="ECO:0000259" key="9">
    <source>
        <dbReference type="Pfam" id="PF00909"/>
    </source>
</evidence>
<protein>
    <recommendedName>
        <fullName evidence="8">Ammonium transporter</fullName>
    </recommendedName>
</protein>